<organism evidence="2 3">
    <name type="scientific">Plastorhodobacter daqingensis</name>
    <dbReference type="NCBI Taxonomy" id="1387281"/>
    <lineage>
        <taxon>Bacteria</taxon>
        <taxon>Pseudomonadati</taxon>
        <taxon>Pseudomonadota</taxon>
        <taxon>Alphaproteobacteria</taxon>
        <taxon>Rhodobacterales</taxon>
        <taxon>Paracoccaceae</taxon>
        <taxon>Plastorhodobacter</taxon>
    </lineage>
</organism>
<keyword evidence="1" id="KW-0812">Transmembrane</keyword>
<keyword evidence="1" id="KW-1133">Transmembrane helix</keyword>
<dbReference type="EMBL" id="JBHTFQ010000003">
    <property type="protein sequence ID" value="MFC7703930.1"/>
    <property type="molecule type" value="Genomic_DNA"/>
</dbReference>
<accession>A0ABW2UK08</accession>
<name>A0ABW2UK08_9RHOB</name>
<proteinExistence type="predicted"/>
<reference evidence="3" key="1">
    <citation type="journal article" date="2019" name="Int. J. Syst. Evol. Microbiol.">
        <title>The Global Catalogue of Microorganisms (GCM) 10K type strain sequencing project: providing services to taxonomists for standard genome sequencing and annotation.</title>
        <authorList>
            <consortium name="The Broad Institute Genomics Platform"/>
            <consortium name="The Broad Institute Genome Sequencing Center for Infectious Disease"/>
            <person name="Wu L."/>
            <person name="Ma J."/>
        </authorList>
    </citation>
    <scope>NUCLEOTIDE SEQUENCE [LARGE SCALE GENOMIC DNA]</scope>
    <source>
        <strain evidence="3">CGMCC 1.12750</strain>
    </source>
</reference>
<evidence type="ECO:0000313" key="3">
    <source>
        <dbReference type="Proteomes" id="UP001596516"/>
    </source>
</evidence>
<comment type="caution">
    <text evidence="2">The sequence shown here is derived from an EMBL/GenBank/DDBJ whole genome shotgun (WGS) entry which is preliminary data.</text>
</comment>
<dbReference type="Proteomes" id="UP001596516">
    <property type="component" value="Unassembled WGS sequence"/>
</dbReference>
<evidence type="ECO:0000313" key="2">
    <source>
        <dbReference type="EMBL" id="MFC7703930.1"/>
    </source>
</evidence>
<feature type="transmembrane region" description="Helical" evidence="1">
    <location>
        <begin position="6"/>
        <end position="24"/>
    </location>
</feature>
<dbReference type="InterPro" id="IPR045616">
    <property type="entry name" value="DUF6446"/>
</dbReference>
<protein>
    <submittedName>
        <fullName evidence="2">DUF6446 family protein</fullName>
    </submittedName>
</protein>
<dbReference type="RefSeq" id="WP_377401221.1">
    <property type="nucleotide sequence ID" value="NZ_JBHTFQ010000003.1"/>
</dbReference>
<gene>
    <name evidence="2" type="ORF">ACFQXB_06960</name>
</gene>
<evidence type="ECO:0000256" key="1">
    <source>
        <dbReference type="SAM" id="Phobius"/>
    </source>
</evidence>
<sequence length="156" mass="16609">MNGKILGGSIAAVALIGGAAMYYMQVYGYYQPVTQDAAAIALVPEGEDRPRPVAVTGFEGIDADSSPLRFRACFDLAAGPEQDLQGFTPYPRPEPLNAPHWFSCFDAAAIGAALEDGAAQAFLGQAEIAPGVDRVIAVFPDGRAFAWHQLNDTYRD</sequence>
<keyword evidence="1" id="KW-0472">Membrane</keyword>
<dbReference type="Pfam" id="PF20044">
    <property type="entry name" value="DUF6446"/>
    <property type="match status" value="1"/>
</dbReference>
<keyword evidence="3" id="KW-1185">Reference proteome</keyword>